<feature type="compositionally biased region" description="Polar residues" evidence="1">
    <location>
        <begin position="1"/>
        <end position="10"/>
    </location>
</feature>
<proteinExistence type="predicted"/>
<sequence>MEPSIATNSAPAEKKTRKPRQRGRSRRSNVNGTNNSLNNATPEPSGSKEESRRKRPQKRSKNKTDDQRYGEVVKLIKRYIPITVNGLAVSSILHPKPSATESTELEKVPQPKKLSKAEKLAIIAAHIRRVVEKDPEQPLYLSFILIPSDPDFPFELELLNFNITIPATYPRNPATLPSVLVLNTDIPRGFAVNIERMYADIARLALGGAIDNPDLELVNGKGLLSQIQTLDRNLEHALKQEKRATVKFVSFRQAHASPKPSPSPLPMPTPTSTPAPVSPATEASGSKKDATREAKKATPQRLKKAQDARDLAVERMCAKLASQVRLFHRSATEERYKVQVPVGSGKIPKLWRFENDSVDVFVSIPGEFPESDVKVNVATNFSNNMMVAKRTKLEAAGYSLLKVVEEARTAEKNFRANMAEWLEQVPVKSKEGPLFFVTLINWMANNMQWLLQPKSDYMDWTRLTKRLEASI</sequence>
<keyword evidence="3" id="KW-1185">Reference proteome</keyword>
<feature type="compositionally biased region" description="Low complexity" evidence="1">
    <location>
        <begin position="28"/>
        <end position="39"/>
    </location>
</feature>
<dbReference type="EMBL" id="CP138896">
    <property type="protein sequence ID" value="WPK25510.1"/>
    <property type="molecule type" value="Genomic_DNA"/>
</dbReference>
<evidence type="ECO:0000256" key="1">
    <source>
        <dbReference type="SAM" id="MobiDB-lite"/>
    </source>
</evidence>
<feature type="compositionally biased region" description="Basic residues" evidence="1">
    <location>
        <begin position="15"/>
        <end position="27"/>
    </location>
</feature>
<dbReference type="RefSeq" id="XP_062877892.1">
    <property type="nucleotide sequence ID" value="XM_063021822.1"/>
</dbReference>
<feature type="compositionally biased region" description="Pro residues" evidence="1">
    <location>
        <begin position="259"/>
        <end position="277"/>
    </location>
</feature>
<reference evidence="2 3" key="1">
    <citation type="submission" date="2023-10" db="EMBL/GenBank/DDBJ databases">
        <title>Draft Genome Sequence of Candida saopaulonensis from a very Premature Infant with Sepsis.</title>
        <authorList>
            <person name="Ning Y."/>
            <person name="Dai R."/>
            <person name="Xiao M."/>
            <person name="Xu Y."/>
            <person name="Yan Q."/>
            <person name="Zhang L."/>
        </authorList>
    </citation>
    <scope>NUCLEOTIDE SEQUENCE [LARGE SCALE GENOMIC DNA]</scope>
    <source>
        <strain evidence="2 3">19XY460</strain>
    </source>
</reference>
<dbReference type="KEGG" id="asau:88173891"/>
<dbReference type="Proteomes" id="UP001338582">
    <property type="component" value="Chromosome 3"/>
</dbReference>
<accession>A0AAX4HAE0</accession>
<feature type="region of interest" description="Disordered" evidence="1">
    <location>
        <begin position="251"/>
        <end position="307"/>
    </location>
</feature>
<dbReference type="GeneID" id="88173891"/>
<name>A0AAX4HAE0_9ASCO</name>
<evidence type="ECO:0000313" key="3">
    <source>
        <dbReference type="Proteomes" id="UP001338582"/>
    </source>
</evidence>
<gene>
    <name evidence="2" type="ORF">PUMCH_002827</name>
</gene>
<organism evidence="2 3">
    <name type="scientific">Australozyma saopauloensis</name>
    <dbReference type="NCBI Taxonomy" id="291208"/>
    <lineage>
        <taxon>Eukaryota</taxon>
        <taxon>Fungi</taxon>
        <taxon>Dikarya</taxon>
        <taxon>Ascomycota</taxon>
        <taxon>Saccharomycotina</taxon>
        <taxon>Pichiomycetes</taxon>
        <taxon>Metschnikowiaceae</taxon>
        <taxon>Australozyma</taxon>
    </lineage>
</organism>
<feature type="region of interest" description="Disordered" evidence="1">
    <location>
        <begin position="1"/>
        <end position="67"/>
    </location>
</feature>
<dbReference type="AlphaFoldDB" id="A0AAX4HAE0"/>
<protein>
    <submittedName>
        <fullName evidence="2">Uncharacterized protein</fullName>
    </submittedName>
</protein>
<feature type="compositionally biased region" description="Basic and acidic residues" evidence="1">
    <location>
        <begin position="285"/>
        <end position="296"/>
    </location>
</feature>
<evidence type="ECO:0000313" key="2">
    <source>
        <dbReference type="EMBL" id="WPK25510.1"/>
    </source>
</evidence>